<keyword evidence="7 8" id="KW-0807">Transducer</keyword>
<dbReference type="InterPro" id="IPR000276">
    <property type="entry name" value="GPCR_Rhodpsn"/>
</dbReference>
<proteinExistence type="inferred from homology"/>
<evidence type="ECO:0000256" key="7">
    <source>
        <dbReference type="ARBA" id="ARBA00023224"/>
    </source>
</evidence>
<comment type="subcellular location">
    <subcellularLocation>
        <location evidence="1">Membrane</location>
        <topology evidence="1">Multi-pass membrane protein</topology>
    </subcellularLocation>
</comment>
<name>A0A6P8FLG2_CLUHA</name>
<keyword evidence="5 10" id="KW-0472">Membrane</keyword>
<dbReference type="RefSeq" id="XP_031427034.1">
    <property type="nucleotide sequence ID" value="XM_031571174.1"/>
</dbReference>
<dbReference type="PANTHER" id="PTHR46048:SF6">
    <property type="entry name" value="HYDROXYCARBOXYLIC ACID RECEPTOR 2"/>
    <property type="match status" value="1"/>
</dbReference>
<dbReference type="OrthoDB" id="10055255at2759"/>
<dbReference type="InterPro" id="IPR017452">
    <property type="entry name" value="GPCR_Rhodpsn_7TM"/>
</dbReference>
<dbReference type="Pfam" id="PF00001">
    <property type="entry name" value="7tm_1"/>
    <property type="match status" value="1"/>
</dbReference>
<evidence type="ECO:0000256" key="10">
    <source>
        <dbReference type="SAM" id="Phobius"/>
    </source>
</evidence>
<dbReference type="GeneID" id="116221205"/>
<evidence type="ECO:0000313" key="12">
    <source>
        <dbReference type="Proteomes" id="UP000515152"/>
    </source>
</evidence>
<dbReference type="InterPro" id="IPR051893">
    <property type="entry name" value="HCARs"/>
</dbReference>
<comment type="similarity">
    <text evidence="8">Belongs to the G-protein coupled receptor 1 family.</text>
</comment>
<organism evidence="12 13">
    <name type="scientific">Clupea harengus</name>
    <name type="common">Atlantic herring</name>
    <dbReference type="NCBI Taxonomy" id="7950"/>
    <lineage>
        <taxon>Eukaryota</taxon>
        <taxon>Metazoa</taxon>
        <taxon>Chordata</taxon>
        <taxon>Craniata</taxon>
        <taxon>Vertebrata</taxon>
        <taxon>Euteleostomi</taxon>
        <taxon>Actinopterygii</taxon>
        <taxon>Neopterygii</taxon>
        <taxon>Teleostei</taxon>
        <taxon>Clupei</taxon>
        <taxon>Clupeiformes</taxon>
        <taxon>Clupeoidei</taxon>
        <taxon>Clupeidae</taxon>
        <taxon>Clupea</taxon>
    </lineage>
</organism>
<evidence type="ECO:0000256" key="4">
    <source>
        <dbReference type="ARBA" id="ARBA00023040"/>
    </source>
</evidence>
<evidence type="ECO:0000259" key="11">
    <source>
        <dbReference type="PROSITE" id="PS50262"/>
    </source>
</evidence>
<feature type="transmembrane region" description="Helical" evidence="10">
    <location>
        <begin position="227"/>
        <end position="250"/>
    </location>
</feature>
<evidence type="ECO:0000256" key="6">
    <source>
        <dbReference type="ARBA" id="ARBA00023170"/>
    </source>
</evidence>
<evidence type="ECO:0000256" key="9">
    <source>
        <dbReference type="SAM" id="MobiDB-lite"/>
    </source>
</evidence>
<sequence length="334" mass="37564">MLRSVNACCPYEGELLRRALPPLIIIEFLLGVLANGFALWVFCWHMRPWKSSTVLLFNLALADFFLNVVLPFRASYYLSGLDWKFGCIFCRLFLFLVSLNRGGSIGFLTLIALDRYMRVLHPHHRLNSMSIAKAVGVAVVVWALTVSLNVHLLMAPQHLMVGGAMQCESFMVCLAFDPASLWYKSVFVISFFVPLALILVCSLRIASELRRRHLDRYDNIRRALSSLAVVVVVFVVCFLPSNVAQILIWANIGSQRTCESVEVVNVVFYTTLTFTYLNSMLDPVLYYFSSPTFQRVCIQLVRLQSTEGTVDTGEDGTKDSSAQADKKGFHAVHG</sequence>
<feature type="domain" description="G-protein coupled receptors family 1 profile" evidence="11">
    <location>
        <begin position="34"/>
        <end position="286"/>
    </location>
</feature>
<feature type="transmembrane region" description="Helical" evidence="10">
    <location>
        <begin position="92"/>
        <end position="113"/>
    </location>
</feature>
<accession>A0A6P8FLG2</accession>
<dbReference type="GO" id="GO:0004930">
    <property type="term" value="F:G protein-coupled receptor activity"/>
    <property type="evidence" value="ECO:0007669"/>
    <property type="project" value="UniProtKB-KW"/>
</dbReference>
<reference evidence="13" key="1">
    <citation type="submission" date="2025-08" db="UniProtKB">
        <authorList>
            <consortium name="RefSeq"/>
        </authorList>
    </citation>
    <scope>IDENTIFICATION</scope>
</reference>
<evidence type="ECO:0000256" key="1">
    <source>
        <dbReference type="ARBA" id="ARBA00004141"/>
    </source>
</evidence>
<dbReference type="SUPFAM" id="SSF81321">
    <property type="entry name" value="Family A G protein-coupled receptor-like"/>
    <property type="match status" value="1"/>
</dbReference>
<feature type="transmembrane region" description="Helical" evidence="10">
    <location>
        <begin position="186"/>
        <end position="206"/>
    </location>
</feature>
<dbReference type="PROSITE" id="PS50262">
    <property type="entry name" value="G_PROTEIN_RECEP_F1_2"/>
    <property type="match status" value="1"/>
</dbReference>
<evidence type="ECO:0000256" key="2">
    <source>
        <dbReference type="ARBA" id="ARBA00022692"/>
    </source>
</evidence>
<feature type="transmembrane region" description="Helical" evidence="10">
    <location>
        <begin position="54"/>
        <end position="72"/>
    </location>
</feature>
<evidence type="ECO:0000313" key="13">
    <source>
        <dbReference type="RefSeq" id="XP_031427034.1"/>
    </source>
</evidence>
<dbReference type="Gene3D" id="1.20.1070.10">
    <property type="entry name" value="Rhodopsin 7-helix transmembrane proteins"/>
    <property type="match status" value="1"/>
</dbReference>
<keyword evidence="6 8" id="KW-0675">Receptor</keyword>
<dbReference type="Proteomes" id="UP000515152">
    <property type="component" value="Chromosome 7"/>
</dbReference>
<feature type="transmembrane region" description="Helical" evidence="10">
    <location>
        <begin position="134"/>
        <end position="155"/>
    </location>
</feature>
<evidence type="ECO:0000256" key="5">
    <source>
        <dbReference type="ARBA" id="ARBA00023136"/>
    </source>
</evidence>
<keyword evidence="3 10" id="KW-1133">Transmembrane helix</keyword>
<dbReference type="GO" id="GO:0005886">
    <property type="term" value="C:plasma membrane"/>
    <property type="evidence" value="ECO:0007669"/>
    <property type="project" value="TreeGrafter"/>
</dbReference>
<evidence type="ECO:0000256" key="3">
    <source>
        <dbReference type="ARBA" id="ARBA00022989"/>
    </source>
</evidence>
<dbReference type="PANTHER" id="PTHR46048">
    <property type="entry name" value="HYDROXYCARBOXYLIC ACID RECEPTOR 2"/>
    <property type="match status" value="1"/>
</dbReference>
<protein>
    <submittedName>
        <fullName evidence="13">Hydroxycarboxylic acid receptor 2-like</fullName>
    </submittedName>
</protein>
<feature type="region of interest" description="Disordered" evidence="9">
    <location>
        <begin position="309"/>
        <end position="334"/>
    </location>
</feature>
<keyword evidence="2 8" id="KW-0812">Transmembrane</keyword>
<keyword evidence="4 8" id="KW-0297">G-protein coupled receptor</keyword>
<feature type="transmembrane region" description="Helical" evidence="10">
    <location>
        <begin position="20"/>
        <end position="42"/>
    </location>
</feature>
<evidence type="ECO:0000256" key="8">
    <source>
        <dbReference type="RuleBase" id="RU000688"/>
    </source>
</evidence>
<gene>
    <name evidence="13" type="primary">LOC116221205</name>
</gene>
<dbReference type="PROSITE" id="PS00237">
    <property type="entry name" value="G_PROTEIN_RECEP_F1_1"/>
    <property type="match status" value="1"/>
</dbReference>
<dbReference type="PRINTS" id="PR00237">
    <property type="entry name" value="GPCRRHODOPSN"/>
</dbReference>
<keyword evidence="12" id="KW-1185">Reference proteome</keyword>
<dbReference type="KEGG" id="char:116221205"/>
<dbReference type="AlphaFoldDB" id="A0A6P8FLG2"/>